<organism evidence="1 2">
    <name type="scientific">Mya arenaria</name>
    <name type="common">Soft-shell clam</name>
    <dbReference type="NCBI Taxonomy" id="6604"/>
    <lineage>
        <taxon>Eukaryota</taxon>
        <taxon>Metazoa</taxon>
        <taxon>Spiralia</taxon>
        <taxon>Lophotrochozoa</taxon>
        <taxon>Mollusca</taxon>
        <taxon>Bivalvia</taxon>
        <taxon>Autobranchia</taxon>
        <taxon>Heteroconchia</taxon>
        <taxon>Euheterodonta</taxon>
        <taxon>Imparidentia</taxon>
        <taxon>Neoheterodontei</taxon>
        <taxon>Myida</taxon>
        <taxon>Myoidea</taxon>
        <taxon>Myidae</taxon>
        <taxon>Mya</taxon>
    </lineage>
</organism>
<evidence type="ECO:0000313" key="2">
    <source>
        <dbReference type="Proteomes" id="UP001164746"/>
    </source>
</evidence>
<dbReference type="Proteomes" id="UP001164746">
    <property type="component" value="Chromosome 4"/>
</dbReference>
<protein>
    <submittedName>
        <fullName evidence="1">TTC17-like protein</fullName>
    </submittedName>
</protein>
<dbReference type="Gene3D" id="1.25.40.10">
    <property type="entry name" value="Tetratricopeptide repeat domain"/>
    <property type="match status" value="1"/>
</dbReference>
<sequence length="212" mass="24514">MEAVNYFTSYFFRVKLLLTEALGLKEGDEHPLPWYPPVCVTLLDIPEGNTKSYDHVHSVSQEQRKTNSGPKWILFNLAGLYWRIIGNNYHAIECFRRSIYTSPIEVQDVSEVNLANVLYRWGRYEDARVLNYSGAVYRYELALEAEPEYTDVTNTLRALKCFLKFYQAQQSVAPNEENGEEKCVLETRTRKADKKKATPAKKTLGYAYDVCD</sequence>
<name>A0ABY7DU30_MYAAR</name>
<dbReference type="InterPro" id="IPR011990">
    <property type="entry name" value="TPR-like_helical_dom_sf"/>
</dbReference>
<proteinExistence type="predicted"/>
<keyword evidence="2" id="KW-1185">Reference proteome</keyword>
<dbReference type="InterPro" id="IPR052630">
    <property type="entry name" value="TTC17"/>
</dbReference>
<evidence type="ECO:0000313" key="1">
    <source>
        <dbReference type="EMBL" id="WAR01220.1"/>
    </source>
</evidence>
<dbReference type="SUPFAM" id="SSF48452">
    <property type="entry name" value="TPR-like"/>
    <property type="match status" value="1"/>
</dbReference>
<dbReference type="EMBL" id="CP111015">
    <property type="protein sequence ID" value="WAR01220.1"/>
    <property type="molecule type" value="Genomic_DNA"/>
</dbReference>
<accession>A0ABY7DU30</accession>
<dbReference type="PANTHER" id="PTHR16091:SF1">
    <property type="entry name" value="TETRATRICOPEPTIDE REPEAT PROTEIN 17"/>
    <property type="match status" value="1"/>
</dbReference>
<dbReference type="PANTHER" id="PTHR16091">
    <property type="entry name" value="TTC17 PROTEIN"/>
    <property type="match status" value="1"/>
</dbReference>
<gene>
    <name evidence="1" type="ORF">MAR_007778</name>
</gene>
<reference evidence="1" key="1">
    <citation type="submission" date="2022-11" db="EMBL/GenBank/DDBJ databases">
        <title>Centuries of genome instability and evolution in soft-shell clam transmissible cancer (bioRxiv).</title>
        <authorList>
            <person name="Hart S.F.M."/>
            <person name="Yonemitsu M.A."/>
            <person name="Giersch R.M."/>
            <person name="Beal B.F."/>
            <person name="Arriagada G."/>
            <person name="Davis B.W."/>
            <person name="Ostrander E.A."/>
            <person name="Goff S.P."/>
            <person name="Metzger M.J."/>
        </authorList>
    </citation>
    <scope>NUCLEOTIDE SEQUENCE</scope>
    <source>
        <strain evidence="1">MELC-2E11</strain>
        <tissue evidence="1">Siphon/mantle</tissue>
    </source>
</reference>